<keyword evidence="2 5" id="KW-0378">Hydrolase</keyword>
<dbReference type="SMART" id="SM00641">
    <property type="entry name" value="Glyco_25"/>
    <property type="match status" value="1"/>
</dbReference>
<comment type="similarity">
    <text evidence="1">Belongs to the glycosyl hydrolase 25 family.</text>
</comment>
<dbReference type="Pfam" id="PF01183">
    <property type="entry name" value="Glyco_hydro_25"/>
    <property type="match status" value="1"/>
</dbReference>
<evidence type="ECO:0000256" key="2">
    <source>
        <dbReference type="ARBA" id="ARBA00022801"/>
    </source>
</evidence>
<dbReference type="CDD" id="cd06524">
    <property type="entry name" value="GH25_YegX-like"/>
    <property type="match status" value="1"/>
</dbReference>
<feature type="region of interest" description="Disordered" evidence="4">
    <location>
        <begin position="21"/>
        <end position="40"/>
    </location>
</feature>
<dbReference type="Proteomes" id="UP001595818">
    <property type="component" value="Unassembled WGS sequence"/>
</dbReference>
<dbReference type="PANTHER" id="PTHR34135">
    <property type="entry name" value="LYSOZYME"/>
    <property type="match status" value="1"/>
</dbReference>
<keyword evidence="6" id="KW-1185">Reference proteome</keyword>
<keyword evidence="3" id="KW-0326">Glycosidase</keyword>
<evidence type="ECO:0000256" key="4">
    <source>
        <dbReference type="SAM" id="MobiDB-lite"/>
    </source>
</evidence>
<evidence type="ECO:0000313" key="6">
    <source>
        <dbReference type="Proteomes" id="UP001595818"/>
    </source>
</evidence>
<dbReference type="Gene3D" id="3.20.20.80">
    <property type="entry name" value="Glycosidases"/>
    <property type="match status" value="1"/>
</dbReference>
<dbReference type="PANTHER" id="PTHR34135:SF2">
    <property type="entry name" value="LYSOZYME"/>
    <property type="match status" value="1"/>
</dbReference>
<name>A0ABV9T777_9BACT</name>
<evidence type="ECO:0000256" key="1">
    <source>
        <dbReference type="ARBA" id="ARBA00010646"/>
    </source>
</evidence>
<dbReference type="PROSITE" id="PS51904">
    <property type="entry name" value="GLYCOSYL_HYDROL_F25_2"/>
    <property type="match status" value="1"/>
</dbReference>
<proteinExistence type="inferred from homology"/>
<dbReference type="GO" id="GO:0016787">
    <property type="term" value="F:hydrolase activity"/>
    <property type="evidence" value="ECO:0007669"/>
    <property type="project" value="UniProtKB-KW"/>
</dbReference>
<organism evidence="5 6">
    <name type="scientific">Negadavirga shengliensis</name>
    <dbReference type="NCBI Taxonomy" id="1389218"/>
    <lineage>
        <taxon>Bacteria</taxon>
        <taxon>Pseudomonadati</taxon>
        <taxon>Bacteroidota</taxon>
        <taxon>Cytophagia</taxon>
        <taxon>Cytophagales</taxon>
        <taxon>Cyclobacteriaceae</taxon>
        <taxon>Negadavirga</taxon>
    </lineage>
</organism>
<reference evidence="6" key="1">
    <citation type="journal article" date="2019" name="Int. J. Syst. Evol. Microbiol.">
        <title>The Global Catalogue of Microorganisms (GCM) 10K type strain sequencing project: providing services to taxonomists for standard genome sequencing and annotation.</title>
        <authorList>
            <consortium name="The Broad Institute Genomics Platform"/>
            <consortium name="The Broad Institute Genome Sequencing Center for Infectious Disease"/>
            <person name="Wu L."/>
            <person name="Ma J."/>
        </authorList>
    </citation>
    <scope>NUCLEOTIDE SEQUENCE [LARGE SCALE GENOMIC DNA]</scope>
    <source>
        <strain evidence="6">CGMCC 4.7466</strain>
    </source>
</reference>
<comment type="caution">
    <text evidence="5">The sequence shown here is derived from an EMBL/GenBank/DDBJ whole genome shotgun (WGS) entry which is preliminary data.</text>
</comment>
<dbReference type="PROSITE" id="PS51257">
    <property type="entry name" value="PROKAR_LIPOPROTEIN"/>
    <property type="match status" value="1"/>
</dbReference>
<evidence type="ECO:0000313" key="5">
    <source>
        <dbReference type="EMBL" id="MFC4874392.1"/>
    </source>
</evidence>
<evidence type="ECO:0000256" key="3">
    <source>
        <dbReference type="ARBA" id="ARBA00023295"/>
    </source>
</evidence>
<dbReference type="SUPFAM" id="SSF51445">
    <property type="entry name" value="(Trans)glycosidases"/>
    <property type="match status" value="1"/>
</dbReference>
<dbReference type="RefSeq" id="WP_377068192.1">
    <property type="nucleotide sequence ID" value="NZ_JBHSJJ010000017.1"/>
</dbReference>
<accession>A0ABV9T777</accession>
<sequence>MNAHRILLLLFWVTIISCNSKGRSSTPQKSSVTEVKSTENPSHIGNVTADSVILGIDVSHFQGDIDWQKIKDAQVSFVYDKATQGSTYKDPKYLKNKAGAQAVNLLHGSYHFFTSNEDAKEQAAHFVSVVDYHSGNLPPVLDLEQGGLKGAVDVPSFQKEVLTWLKEVENKLDVKPIIYTNHPFGEQYLNHSEFTNYELWIAEYGVEKPKIPPIWQEKGWLIWQRSDRGKVEGAVGDVDHDLYNPQKPFLLNE</sequence>
<protein>
    <submittedName>
        <fullName evidence="5">Glycoside hydrolase family 25 protein</fullName>
    </submittedName>
</protein>
<dbReference type="InterPro" id="IPR017853">
    <property type="entry name" value="GH"/>
</dbReference>
<gene>
    <name evidence="5" type="ORF">ACFPFU_22000</name>
</gene>
<dbReference type="InterPro" id="IPR018077">
    <property type="entry name" value="Glyco_hydro_fam25_subgr"/>
</dbReference>
<dbReference type="InterPro" id="IPR002053">
    <property type="entry name" value="Glyco_hydro_25"/>
</dbReference>
<dbReference type="EMBL" id="JBHSJJ010000017">
    <property type="protein sequence ID" value="MFC4874392.1"/>
    <property type="molecule type" value="Genomic_DNA"/>
</dbReference>